<evidence type="ECO:0000313" key="5">
    <source>
        <dbReference type="Proteomes" id="UP000054988"/>
    </source>
</evidence>
<feature type="domain" description="START" evidence="3">
    <location>
        <begin position="17"/>
        <end position="208"/>
    </location>
</feature>
<evidence type="ECO:0000256" key="2">
    <source>
        <dbReference type="SAM" id="Phobius"/>
    </source>
</evidence>
<dbReference type="eggNOG" id="KOG1739">
    <property type="taxonomic scope" value="Eukaryota"/>
</dbReference>
<protein>
    <recommendedName>
        <fullName evidence="3">START domain-containing protein</fullName>
    </recommendedName>
</protein>
<dbReference type="SUPFAM" id="SSF55961">
    <property type="entry name" value="Bet v1-like"/>
    <property type="match status" value="2"/>
</dbReference>
<accession>A0A0W0FU19</accession>
<organism evidence="4 5">
    <name type="scientific">Moniliophthora roreri</name>
    <name type="common">Frosty pod rot fungus</name>
    <name type="synonym">Monilia roreri</name>
    <dbReference type="NCBI Taxonomy" id="221103"/>
    <lineage>
        <taxon>Eukaryota</taxon>
        <taxon>Fungi</taxon>
        <taxon>Dikarya</taxon>
        <taxon>Basidiomycota</taxon>
        <taxon>Agaricomycotina</taxon>
        <taxon>Agaricomycetes</taxon>
        <taxon>Agaricomycetidae</taxon>
        <taxon>Agaricales</taxon>
        <taxon>Marasmiineae</taxon>
        <taxon>Marasmiaceae</taxon>
        <taxon>Moniliophthora</taxon>
    </lineage>
</organism>
<dbReference type="InterPro" id="IPR051213">
    <property type="entry name" value="START_lipid_transfer"/>
</dbReference>
<keyword evidence="2" id="KW-0472">Membrane</keyword>
<proteinExistence type="predicted"/>
<evidence type="ECO:0000256" key="1">
    <source>
        <dbReference type="SAM" id="MobiDB-lite"/>
    </source>
</evidence>
<feature type="region of interest" description="Disordered" evidence="1">
    <location>
        <begin position="741"/>
        <end position="789"/>
    </location>
</feature>
<feature type="transmembrane region" description="Helical" evidence="2">
    <location>
        <begin position="1512"/>
        <end position="1533"/>
    </location>
</feature>
<dbReference type="EMBL" id="LATX01001627">
    <property type="protein sequence ID" value="KTB39871.1"/>
    <property type="molecule type" value="Genomic_DNA"/>
</dbReference>
<feature type="region of interest" description="Disordered" evidence="1">
    <location>
        <begin position="1411"/>
        <end position="1444"/>
    </location>
</feature>
<name>A0A0W0FU19_MONRR</name>
<dbReference type="CDD" id="cd00177">
    <property type="entry name" value="START"/>
    <property type="match status" value="2"/>
</dbReference>
<dbReference type="Gene3D" id="3.30.530.20">
    <property type="match status" value="3"/>
</dbReference>
<dbReference type="PANTHER" id="PTHR19308:SF14">
    <property type="entry name" value="START DOMAIN-CONTAINING PROTEIN"/>
    <property type="match status" value="1"/>
</dbReference>
<evidence type="ECO:0000313" key="4">
    <source>
        <dbReference type="EMBL" id="KTB39871.1"/>
    </source>
</evidence>
<evidence type="ECO:0000259" key="3">
    <source>
        <dbReference type="PROSITE" id="PS50848"/>
    </source>
</evidence>
<dbReference type="Proteomes" id="UP000054988">
    <property type="component" value="Unassembled WGS sequence"/>
</dbReference>
<feature type="compositionally biased region" description="Pro residues" evidence="1">
    <location>
        <begin position="767"/>
        <end position="788"/>
    </location>
</feature>
<feature type="region of interest" description="Disordered" evidence="1">
    <location>
        <begin position="361"/>
        <end position="380"/>
    </location>
</feature>
<reference evidence="4 5" key="1">
    <citation type="submission" date="2015-12" db="EMBL/GenBank/DDBJ databases">
        <title>Draft genome sequence of Moniliophthora roreri, the causal agent of frosty pod rot of cacao.</title>
        <authorList>
            <person name="Aime M.C."/>
            <person name="Diaz-Valderrama J.R."/>
            <person name="Kijpornyongpan T."/>
            <person name="Phillips-Mora W."/>
        </authorList>
    </citation>
    <scope>NUCLEOTIDE SEQUENCE [LARGE SCALE GENOMIC DNA]</scope>
    <source>
        <strain evidence="4 5">MCA 2952</strain>
    </source>
</reference>
<feature type="compositionally biased region" description="Basic and acidic residues" evidence="1">
    <location>
        <begin position="1430"/>
        <end position="1444"/>
    </location>
</feature>
<dbReference type="InterPro" id="IPR023393">
    <property type="entry name" value="START-like_dom_sf"/>
</dbReference>
<dbReference type="InterPro" id="IPR002913">
    <property type="entry name" value="START_lipid-bd_dom"/>
</dbReference>
<keyword evidence="2" id="KW-0812">Transmembrane</keyword>
<dbReference type="PANTHER" id="PTHR19308">
    <property type="entry name" value="PHOSPHATIDYLCHOLINE TRANSFER PROTEIN"/>
    <property type="match status" value="1"/>
</dbReference>
<sequence length="1575" mass="172339">MSDGSRLGELWNASLTSAEERFRQLVSSPSNDWKRAASPNQVLVHKHRRQDVYRAVFESDIGLDGWIAVLSTPELESEWDVTVEEAHIIQQVDSNTRVIKTKYVLGWPVSPRDSVTISRTHHSQNTVVHISTSLPRSPDEPAFLRPSPPYVRSFLAIRAWCIQLLPSGSTRITCFSQHDLRITLNLGLGGSFSPLTHLPSILLSLINTTRNRRTRIPRLLSWRRGVTIEKCKFENDREALTVVYSVSGLDATSIQVSLPEDQGWDVRLVTKASDKHIESLPWVSEATTGKLVIRHPPLPDDHSVLKVVLSIEISGPKKGLRLNGVPQRILPQQEQEQQQKEREKGILQDIASVSIAPSEQESSISASLGRNNSASITTGRTGISDKSIQARVKRNYIYFSSLLQEPEAKWKPTSESRGVTITQLDSIDPTLIVYRAEATFVGVGMWDMYAAVANYSLGAGGEEAILLRDMNEVSLSELWWVKFKGSSGVWGNGPRDAILLKTTYKSPNAIHVFSFSADDLSPPSLPSTPTSSTSNAEYTRTQIPLLGWSIESLSPNTTHLVLLEQSSVRGGSGVSTMGTLVAGIGESVIKGGAPPVVSRLVRGRLGTVSVGPGTKWKCEYAPTSASIATALTTPTTQNANATEIEIRCDTDTWCPSPPHSLDIVVDPPPSAVSVLRRHRLSPQGGGVWLNVTHCDLPPGEGEERVMVTVRRGPSTSTIEDKDKERGGVVIVNGERVPVDYEEMDESEIRSAQRKKRVHPETLRVPLDQPPPPTRRPQPEAPEPQPEPPVAKWWSGFGFAQFQQTLASTGINIGLGEREAAPTSSKSPMHHLLDAYTFTRSFHANPLLASWVSLASSIPGLDVKKRVINEISEVHPVVKGEKVIEGVQAEDLVPLLFDSDLCCVGEGKMLETYLGGARSKYIVGKMSFPWRERGFWVVSGIFHQPSSATLSSSDNGVGATYVISTSFSPASSTFSSSLDANQTQLQEARLHLSAYILQTLDPYNTKENYAVPSTRVTRLLCVDWNTSVPVPSQTPSLLLRSFAELEKTAKGKGVWGVRALRGGLSVRDNDDDEVVVDRGAGIGYRYVKKQVGKGEKIFVDGRWVDERWRGVVSLSLKSEEEEKEPRKEKEKLSQETEVTPTASPVPRATSPSSSLTRKDRERERTTSSNATISTRGRSASKLISSSSKENETAWTVAEFIVDTHFKAFRDGYQIILHATTGTRRPIPLDTLFSSSTSTQEQARESLELPFQYRILRLPTDGLFGVSGSGSSSPSSTPREEGDGKHFISVTLPLPSTQPTREPIEDPLTGEVRNQGREGQEADWLRVFKDADVVLGVEVCPWKGRKGTVVVKSGKGEVVVDVRDGAAPGQERVDREGIVERIRKNDSTDSILDRPLGIVHSTAGNDPVQADATEAATAETPQGDSNIPSASKKGDTENRGTAEPEPLHTALGSAAASPFDENANSDRTGGFLGLLRVGAFMPTSPIETLSTIQRSRPLNKSPARNVDASRSGTLWIVILVALIAFLLGSLLRSLLEPTDFVYISSEGGREGWKEVKRVVQVKLPGGSWDLWVGFVKR</sequence>
<dbReference type="GO" id="GO:0005737">
    <property type="term" value="C:cytoplasm"/>
    <property type="evidence" value="ECO:0007669"/>
    <property type="project" value="UniProtKB-ARBA"/>
</dbReference>
<dbReference type="GO" id="GO:0008289">
    <property type="term" value="F:lipid binding"/>
    <property type="evidence" value="ECO:0007669"/>
    <property type="project" value="InterPro"/>
</dbReference>
<keyword evidence="2" id="KW-1133">Transmembrane helix</keyword>
<feature type="region of interest" description="Disordered" evidence="1">
    <location>
        <begin position="1116"/>
        <end position="1186"/>
    </location>
</feature>
<gene>
    <name evidence="4" type="ORF">WG66_7572</name>
</gene>
<comment type="caution">
    <text evidence="4">The sequence shown here is derived from an EMBL/GenBank/DDBJ whole genome shotgun (WGS) entry which is preliminary data.</text>
</comment>
<dbReference type="Pfam" id="PF01852">
    <property type="entry name" value="START"/>
    <property type="match status" value="1"/>
</dbReference>
<feature type="compositionally biased region" description="Polar residues" evidence="1">
    <location>
        <begin position="1165"/>
        <end position="1176"/>
    </location>
</feature>
<feature type="compositionally biased region" description="Basic and acidic residues" evidence="1">
    <location>
        <begin position="1155"/>
        <end position="1164"/>
    </location>
</feature>
<feature type="region of interest" description="Disordered" evidence="1">
    <location>
        <begin position="1263"/>
        <end position="1309"/>
    </location>
</feature>
<feature type="compositionally biased region" description="Basic and acidic residues" evidence="1">
    <location>
        <begin position="1116"/>
        <end position="1133"/>
    </location>
</feature>
<dbReference type="PROSITE" id="PS50848">
    <property type="entry name" value="START"/>
    <property type="match status" value="1"/>
</dbReference>